<evidence type="ECO:0000256" key="1">
    <source>
        <dbReference type="ARBA" id="ARBA00004141"/>
    </source>
</evidence>
<evidence type="ECO:0000256" key="12">
    <source>
        <dbReference type="SAM" id="Phobius"/>
    </source>
</evidence>
<evidence type="ECO:0000256" key="9">
    <source>
        <dbReference type="ARBA" id="ARBA00022989"/>
    </source>
</evidence>
<dbReference type="Pfam" id="PF00005">
    <property type="entry name" value="ABC_tran"/>
    <property type="match status" value="2"/>
</dbReference>
<dbReference type="CDD" id="cd03250">
    <property type="entry name" value="ABCC_MRP_domain1"/>
    <property type="match status" value="1"/>
</dbReference>
<feature type="transmembrane region" description="Helical" evidence="12">
    <location>
        <begin position="159"/>
        <end position="176"/>
    </location>
</feature>
<dbReference type="SUPFAM" id="SSF52540">
    <property type="entry name" value="P-loop containing nucleoside triphosphate hydrolases"/>
    <property type="match status" value="2"/>
</dbReference>
<comment type="similarity">
    <text evidence="2">Belongs to the ABC transporter superfamily. ABCC family. Conjugate transporter (TC 3.A.1.208) subfamily.</text>
</comment>
<feature type="domain" description="ABC transmembrane type-1" evidence="14">
    <location>
        <begin position="285"/>
        <end position="566"/>
    </location>
</feature>
<evidence type="ECO:0000259" key="13">
    <source>
        <dbReference type="PROSITE" id="PS50893"/>
    </source>
</evidence>
<dbReference type="FunFam" id="1.20.1560.10:FF:000003">
    <property type="entry name" value="ABC transporter C family member 10"/>
    <property type="match status" value="1"/>
</dbReference>
<dbReference type="FunFam" id="3.40.50.300:FF:000169">
    <property type="entry name" value="ABC transporter C family member 3"/>
    <property type="match status" value="1"/>
</dbReference>
<evidence type="ECO:0000256" key="2">
    <source>
        <dbReference type="ARBA" id="ARBA00009726"/>
    </source>
</evidence>
<dbReference type="GO" id="GO:0016887">
    <property type="term" value="F:ATP hydrolysis activity"/>
    <property type="evidence" value="ECO:0007669"/>
    <property type="project" value="InterPro"/>
</dbReference>
<feature type="domain" description="ABC transporter" evidence="13">
    <location>
        <begin position="600"/>
        <end position="823"/>
    </location>
</feature>
<evidence type="ECO:0000256" key="11">
    <source>
        <dbReference type="SAM" id="MobiDB-lite"/>
    </source>
</evidence>
<feature type="transmembrane region" description="Helical" evidence="12">
    <location>
        <begin position="33"/>
        <end position="52"/>
    </location>
</feature>
<keyword evidence="3" id="KW-0813">Transport</keyword>
<evidence type="ECO:0000256" key="10">
    <source>
        <dbReference type="ARBA" id="ARBA00023136"/>
    </source>
</evidence>
<feature type="transmembrane region" description="Helical" evidence="12">
    <location>
        <begin position="127"/>
        <end position="147"/>
    </location>
</feature>
<feature type="transmembrane region" description="Helical" evidence="12">
    <location>
        <begin position="100"/>
        <end position="120"/>
    </location>
</feature>
<dbReference type="SMART" id="SM00382">
    <property type="entry name" value="AAA"/>
    <property type="match status" value="2"/>
</dbReference>
<keyword evidence="9 12" id="KW-1133">Transmembrane helix</keyword>
<dbReference type="GO" id="GO:0140359">
    <property type="term" value="F:ABC-type transporter activity"/>
    <property type="evidence" value="ECO:0007669"/>
    <property type="project" value="InterPro"/>
</dbReference>
<dbReference type="InterPro" id="IPR044726">
    <property type="entry name" value="ABCC_6TM_D2"/>
</dbReference>
<feature type="transmembrane region" description="Helical" evidence="12">
    <location>
        <begin position="1132"/>
        <end position="1150"/>
    </location>
</feature>
<dbReference type="CDD" id="cd18579">
    <property type="entry name" value="ABC_6TM_ABCC_D1"/>
    <property type="match status" value="1"/>
</dbReference>
<keyword evidence="16" id="KW-1185">Reference proteome</keyword>
<dbReference type="Gene3D" id="1.20.1560.10">
    <property type="entry name" value="ABC transporter type 1, transmembrane domain"/>
    <property type="match status" value="2"/>
</dbReference>
<dbReference type="InterPro" id="IPR003593">
    <property type="entry name" value="AAA+_ATPase"/>
</dbReference>
<feature type="region of interest" description="Disordered" evidence="11">
    <location>
        <begin position="832"/>
        <end position="873"/>
    </location>
</feature>
<evidence type="ECO:0000256" key="3">
    <source>
        <dbReference type="ARBA" id="ARBA00022448"/>
    </source>
</evidence>
<dbReference type="PROSITE" id="PS00211">
    <property type="entry name" value="ABC_TRANSPORTER_1"/>
    <property type="match status" value="1"/>
</dbReference>
<organism evidence="15 16">
    <name type="scientific">Nelumbo nucifera</name>
    <name type="common">Sacred lotus</name>
    <dbReference type="NCBI Taxonomy" id="4432"/>
    <lineage>
        <taxon>Eukaryota</taxon>
        <taxon>Viridiplantae</taxon>
        <taxon>Streptophyta</taxon>
        <taxon>Embryophyta</taxon>
        <taxon>Tracheophyta</taxon>
        <taxon>Spermatophyta</taxon>
        <taxon>Magnoliopsida</taxon>
        <taxon>Proteales</taxon>
        <taxon>Nelumbonaceae</taxon>
        <taxon>Nelumbo</taxon>
    </lineage>
</organism>
<dbReference type="PANTHER" id="PTHR24223">
    <property type="entry name" value="ATP-BINDING CASSETTE SUB-FAMILY C"/>
    <property type="match status" value="1"/>
</dbReference>
<dbReference type="InterPro" id="IPR044746">
    <property type="entry name" value="ABCC_6TM_D1"/>
</dbReference>
<feature type="transmembrane region" description="Helical" evidence="12">
    <location>
        <begin position="284"/>
        <end position="306"/>
    </location>
</feature>
<keyword evidence="8" id="KW-1278">Translocase</keyword>
<evidence type="ECO:0000256" key="4">
    <source>
        <dbReference type="ARBA" id="ARBA00022692"/>
    </source>
</evidence>
<dbReference type="FunFam" id="1.20.1560.10:FF:000002">
    <property type="entry name" value="ABC transporter C family member 5"/>
    <property type="match status" value="1"/>
</dbReference>
<evidence type="ECO:0000256" key="5">
    <source>
        <dbReference type="ARBA" id="ARBA00022737"/>
    </source>
</evidence>
<reference evidence="15 16" key="1">
    <citation type="journal article" date="2020" name="Mol. Biol. Evol.">
        <title>Distinct Expression and Methylation Patterns for Genes with Different Fates following a Single Whole-Genome Duplication in Flowering Plants.</title>
        <authorList>
            <person name="Shi T."/>
            <person name="Rahmani R.S."/>
            <person name="Gugger P.F."/>
            <person name="Wang M."/>
            <person name="Li H."/>
            <person name="Zhang Y."/>
            <person name="Li Z."/>
            <person name="Wang Q."/>
            <person name="Van de Peer Y."/>
            <person name="Marchal K."/>
            <person name="Chen J."/>
        </authorList>
    </citation>
    <scope>NUCLEOTIDE SEQUENCE [LARGE SCALE GENOMIC DNA]</scope>
    <source>
        <tissue evidence="15">Leaf</tissue>
    </source>
</reference>
<feature type="domain" description="ABC transmembrane type-1" evidence="14">
    <location>
        <begin position="908"/>
        <end position="1183"/>
    </location>
</feature>
<evidence type="ECO:0000256" key="6">
    <source>
        <dbReference type="ARBA" id="ARBA00022741"/>
    </source>
</evidence>
<evidence type="ECO:0000256" key="8">
    <source>
        <dbReference type="ARBA" id="ARBA00022967"/>
    </source>
</evidence>
<evidence type="ECO:0000313" key="16">
    <source>
        <dbReference type="Proteomes" id="UP000607653"/>
    </source>
</evidence>
<dbReference type="InterPro" id="IPR050173">
    <property type="entry name" value="ABC_transporter_C-like"/>
</dbReference>
<dbReference type="InterPro" id="IPR017871">
    <property type="entry name" value="ABC_transporter-like_CS"/>
</dbReference>
<dbReference type="CDD" id="cd03244">
    <property type="entry name" value="ABCC_MRP_domain2"/>
    <property type="match status" value="1"/>
</dbReference>
<evidence type="ECO:0000313" key="15">
    <source>
        <dbReference type="EMBL" id="DAD48953.1"/>
    </source>
</evidence>
<feature type="transmembrane region" description="Helical" evidence="12">
    <location>
        <begin position="1037"/>
        <end position="1055"/>
    </location>
</feature>
<dbReference type="Pfam" id="PF00664">
    <property type="entry name" value="ABC_membrane"/>
    <property type="match status" value="2"/>
</dbReference>
<feature type="domain" description="ABC transporter" evidence="13">
    <location>
        <begin position="1220"/>
        <end position="1454"/>
    </location>
</feature>
<dbReference type="PROSITE" id="PS50929">
    <property type="entry name" value="ABC_TM1F"/>
    <property type="match status" value="2"/>
</dbReference>
<feature type="transmembrane region" description="Helical" evidence="12">
    <location>
        <begin position="411"/>
        <end position="434"/>
    </location>
</feature>
<dbReference type="GO" id="GO:0005524">
    <property type="term" value="F:ATP binding"/>
    <property type="evidence" value="ECO:0007669"/>
    <property type="project" value="UniProtKB-KW"/>
</dbReference>
<dbReference type="InterPro" id="IPR027417">
    <property type="entry name" value="P-loop_NTPase"/>
</dbReference>
<evidence type="ECO:0000256" key="7">
    <source>
        <dbReference type="ARBA" id="ARBA00022840"/>
    </source>
</evidence>
<feature type="transmembrane region" description="Helical" evidence="12">
    <location>
        <begin position="904"/>
        <end position="928"/>
    </location>
</feature>
<dbReference type="PANTHER" id="PTHR24223:SF108">
    <property type="entry name" value="ABC TRANSPORTER C FAMILY MEMBER 8"/>
    <property type="match status" value="1"/>
</dbReference>
<keyword evidence="7" id="KW-0067">ATP-binding</keyword>
<keyword evidence="6" id="KW-0547">Nucleotide-binding</keyword>
<gene>
    <name evidence="15" type="ORF">HUJ06_018890</name>
</gene>
<sequence>MVSLERFRGEDSWFCEGEIVLGSSCIQRRIIDVLNLLFLLGFSLLFIVSFIRKHNISGQRRRDWVFLAVSVCCGTIGIAYFSFCLWDLVDRSHEIRHLRWLVYFVRGLVSIALTVSLIVPWTKLMRILILIWWVSFPLLASALNVLMLVNSQNIQILELVSWPCTLLLLVCAFKVLRQRVSPNTHRQSMSEPLLVGKSDKHQTGLSQTSFISQLTFSWLQPLLSLGYSKPLVLDDIPALVSDDEALLAYQSFSQSWDHLCRENTSTDTSNLVLRALVKLYFKEMLIVGFYALLRTVAVVVAPLLVYSFLQYSTHEVKTVHHGIFLVGCLVVIKFVESLSQRHWFFNARRYGMRMRSALMAAIYQKELRLSSVGRSRHSTGEIVNYIGVDAYHMGEFPWWFHSTWTYFLQMILSMGVLFGIVGIGALPSLVPLFICGLLNIPFAKTIQNSQHRFMEAQDERLRATSEVLKNMKIIKLQSWEEKFKNLIESLRDVELKWLGESQIMKAYGSILYWVSPNLISSVLFMGCALWKSAPLNAMTIFTVLATLRSLSEPVKMIPEALSVMIHSKVSLDRLNVFLMETELKDEGMRRNQTQNSVTSVRIQDGSFSWDPDAAVPTLRGVDLEVRRGQKIAVCGPVGAGKSSLLYAILGEIPKISGSVDVSGTIAYVSQTSWIQSGTVRDNVLYGKPMDKTRYEKAIKACALDKDINSFDHGDLTEIGQRGLNMSGGQKQRIQLARAVYNDADIYLLDDPFSAVDAHTAATLFNDCVMAALEKKTVILVTHQVEFLADADRIVVMEGGQLTQSGTYEELLTAGQAFQQLVKAHKIAMSSVDPANSGHSGESEKVDTIQLDDSSGSHTKKESGEGKISAKGLPGTQLTEDEEKEIGDVGWKQFLDYIIVSKGSFLLGLSLFGQIAFTLVQASSNIWLAIASGIPQINDTILIGVYAGMSTFSATCAYLRSFFSAHLGLKASKAFFSGFTNSVFKAPMFFFDSTPIGRILTRASSDMRVLDFDIAFSIALTLSCGIDTLSIICIMASITWPVLFVAIPAMLSTHYIQRYYLASARELIRINGTTKAPVMNYAAETSLGVVTIRAFDMKDRFFQKYLKLIDTDASLFFHCNAALEWLVIRVEGLQILTFITCALLLVFLPQGNASPGFVGLSLSYALILTTTQVVFTRWYCNLANYIVSVERIKQFMYIPPEPPAIVEDKRPPLSWPSRGRIDLQDLKIRYRPNAPLVLKGITCTFKEGTRVGVVGRTGSGKSTLITALFRLVEPESGRILIDGLDICSIGLRDLRMKLSIIPQEPTLFRGSIRTNLDPLGLYTDNEIWEAIEKCQLKATISSLPKLLDSSVSDEGENWSAGQRQLFCLGRVLLRRNRILVLDEATASIDSATDAILQRVIRQEFSGCTVITVAHRVPTVTDSDMVMVLSYGKLVEYDEPSVLMQVNSSFSKLVAEYWSSCRKNSMQSL</sequence>
<dbReference type="InterPro" id="IPR036640">
    <property type="entry name" value="ABC1_TM_sf"/>
</dbReference>
<feature type="transmembrane region" description="Helical" evidence="12">
    <location>
        <begin position="318"/>
        <end position="335"/>
    </location>
</feature>
<name>A0A822ZVC7_NELNU</name>
<dbReference type="FunFam" id="3.40.50.300:FF:001405">
    <property type="entry name" value="Multidrug resistance protein associated1"/>
    <property type="match status" value="1"/>
</dbReference>
<accession>A0A822ZVC7</accession>
<keyword evidence="4 12" id="KW-0812">Transmembrane</keyword>
<feature type="transmembrane region" description="Helical" evidence="12">
    <location>
        <begin position="1156"/>
        <end position="1174"/>
    </location>
</feature>
<evidence type="ECO:0008006" key="17">
    <source>
        <dbReference type="Google" id="ProtNLM"/>
    </source>
</evidence>
<evidence type="ECO:0000259" key="14">
    <source>
        <dbReference type="PROSITE" id="PS50929"/>
    </source>
</evidence>
<dbReference type="SUPFAM" id="SSF90123">
    <property type="entry name" value="ABC transporter transmembrane region"/>
    <property type="match status" value="2"/>
</dbReference>
<feature type="transmembrane region" description="Helical" evidence="12">
    <location>
        <begin position="940"/>
        <end position="962"/>
    </location>
</feature>
<keyword evidence="10 12" id="KW-0472">Membrane</keyword>
<dbReference type="PROSITE" id="PS50893">
    <property type="entry name" value="ABC_TRANSPORTER_2"/>
    <property type="match status" value="2"/>
</dbReference>
<dbReference type="Proteomes" id="UP000607653">
    <property type="component" value="Unassembled WGS sequence"/>
</dbReference>
<comment type="caution">
    <text evidence="15">The sequence shown here is derived from an EMBL/GenBank/DDBJ whole genome shotgun (WGS) entry which is preliminary data.</text>
</comment>
<protein>
    <recommendedName>
        <fullName evidence="17">ABC transporter C family member 8-like</fullName>
    </recommendedName>
</protein>
<keyword evidence="5" id="KW-0677">Repeat</keyword>
<feature type="transmembrane region" description="Helical" evidence="12">
    <location>
        <begin position="64"/>
        <end position="88"/>
    </location>
</feature>
<dbReference type="GO" id="GO:0016020">
    <property type="term" value="C:membrane"/>
    <property type="evidence" value="ECO:0007669"/>
    <property type="project" value="UniProtKB-SubCell"/>
</dbReference>
<dbReference type="EMBL" id="DUZY01000008">
    <property type="protein sequence ID" value="DAD48953.1"/>
    <property type="molecule type" value="Genomic_DNA"/>
</dbReference>
<comment type="subcellular location">
    <subcellularLocation>
        <location evidence="1">Membrane</location>
        <topology evidence="1">Multi-pass membrane protein</topology>
    </subcellularLocation>
</comment>
<dbReference type="InterPro" id="IPR011527">
    <property type="entry name" value="ABC1_TM_dom"/>
</dbReference>
<proteinExistence type="inferred from homology"/>
<dbReference type="CDD" id="cd18580">
    <property type="entry name" value="ABC_6TM_ABCC_D2"/>
    <property type="match status" value="1"/>
</dbReference>
<dbReference type="InterPro" id="IPR003439">
    <property type="entry name" value="ABC_transporter-like_ATP-bd"/>
</dbReference>
<dbReference type="Gene3D" id="3.40.50.300">
    <property type="entry name" value="P-loop containing nucleotide triphosphate hydrolases"/>
    <property type="match status" value="2"/>
</dbReference>